<sequence>MAWYRLAAQAWSFRSDAQREILIRQIAAQLGELQGRWLHLRVTTRPYPVHMWAESFDHNALDRMPDVAGALGWDGFLEGEQRHLMGLSMSDKEVFLGIEVSGRSMFDRWADIAAPVLGKIAPAAVRAELAALESEVNHLDVLVAGSGLDAVPATAEDIAWLMHRSCALGLPAPRTLAAVPGGTGRWETEDLAAFTDGVEMYQEPYAPTVRVVGRLRAQTVQRDVAVLSVGLMEGLRIPEVDDPWMQRSDRLPFPVEWSARIYVRRPEDVTGELQRQMGKVRSQIRHYTHDHDLDPPMSLARQADRVLEIEDEVTSGLTQLNTRLYGWWRIAVSGRDEAEAVSRAQQVLDIYRPKVQIEHPEAQYRYAREFIPGEPLASTAYRRRGSVTWAASAVPTATASVGDRRGIMLGETCTATRRPVAWDPWLAQEVRRASGLTAIVGGLGSGKSFLTGLITYKTLRAGARWTVLDPSGPLAELTRLPELAPFARHINLLRADPGILNPYRVVAEPRPEHFADDEDPERSWRRERSLAAATRRRLVLDVLTGLLPYDVARLPHTRIVLLRAVREVGGAADRHPGQVIEALRRHARDGEEHAGVVADFLSERRELPQAALLFPDTSRDDPWSADRDYRLTVLTMQGMTLPRPGSPREEWTDAESLAVELLNLASWLTQRTIYDADRNLRKGVALDETHFLSQVPTGKVLIDRLARDSRKFNVRALFASQLAGDLLRVSGFASLVNAVFVGRTDDEEAQAEALRLLKVPTGVGYEQLLGTLSPRPRHDDRPDDTPRQFVFADGHGGVEKIRIDLEAPHLEHVREALDTNPDARRLSAHGLPGTAAGAAEVRAPDEPAALGPGDVELDGDVDPAVANGYRTGYPRPIIGPRTDELLTARGAVVPMDAELLDDEALDLLDDLEEPWHEEPEPVRPASEVGATGEGGR</sequence>
<organism evidence="2 3">
    <name type="scientific">Pseudonocardia hispaniensis</name>
    <dbReference type="NCBI Taxonomy" id="904933"/>
    <lineage>
        <taxon>Bacteria</taxon>
        <taxon>Bacillati</taxon>
        <taxon>Actinomycetota</taxon>
        <taxon>Actinomycetes</taxon>
        <taxon>Pseudonocardiales</taxon>
        <taxon>Pseudonocardiaceae</taxon>
        <taxon>Pseudonocardia</taxon>
    </lineage>
</organism>
<name>A0ABW1J6M8_9PSEU</name>
<dbReference type="Gene3D" id="3.40.50.300">
    <property type="entry name" value="P-loop containing nucleotide triphosphate hydrolases"/>
    <property type="match status" value="2"/>
</dbReference>
<dbReference type="InterPro" id="IPR027417">
    <property type="entry name" value="P-loop_NTPase"/>
</dbReference>
<evidence type="ECO:0000313" key="3">
    <source>
        <dbReference type="Proteomes" id="UP001596302"/>
    </source>
</evidence>
<dbReference type="RefSeq" id="WP_379586853.1">
    <property type="nucleotide sequence ID" value="NZ_JBHSQW010000035.1"/>
</dbReference>
<keyword evidence="3" id="KW-1185">Reference proteome</keyword>
<evidence type="ECO:0000313" key="2">
    <source>
        <dbReference type="EMBL" id="MFC5996005.1"/>
    </source>
</evidence>
<dbReference type="Proteomes" id="UP001596302">
    <property type="component" value="Unassembled WGS sequence"/>
</dbReference>
<dbReference type="SUPFAM" id="SSF52540">
    <property type="entry name" value="P-loop containing nucleoside triphosphate hydrolases"/>
    <property type="match status" value="1"/>
</dbReference>
<gene>
    <name evidence="2" type="ORF">ACFQE5_17505</name>
</gene>
<dbReference type="EMBL" id="JBHSQW010000035">
    <property type="protein sequence ID" value="MFC5996005.1"/>
    <property type="molecule type" value="Genomic_DNA"/>
</dbReference>
<keyword evidence="2" id="KW-0067">ATP-binding</keyword>
<evidence type="ECO:0000256" key="1">
    <source>
        <dbReference type="SAM" id="MobiDB-lite"/>
    </source>
</evidence>
<dbReference type="GO" id="GO:0005524">
    <property type="term" value="F:ATP binding"/>
    <property type="evidence" value="ECO:0007669"/>
    <property type="project" value="UniProtKB-KW"/>
</dbReference>
<protein>
    <submittedName>
        <fullName evidence="2">ATP-binding protein</fullName>
    </submittedName>
</protein>
<comment type="caution">
    <text evidence="2">The sequence shown here is derived from an EMBL/GenBank/DDBJ whole genome shotgun (WGS) entry which is preliminary data.</text>
</comment>
<dbReference type="Pfam" id="PF12846">
    <property type="entry name" value="AAA_10"/>
    <property type="match status" value="1"/>
</dbReference>
<proteinExistence type="predicted"/>
<reference evidence="3" key="1">
    <citation type="journal article" date="2019" name="Int. J. Syst. Evol. Microbiol.">
        <title>The Global Catalogue of Microorganisms (GCM) 10K type strain sequencing project: providing services to taxonomists for standard genome sequencing and annotation.</title>
        <authorList>
            <consortium name="The Broad Institute Genomics Platform"/>
            <consortium name="The Broad Institute Genome Sequencing Center for Infectious Disease"/>
            <person name="Wu L."/>
            <person name="Ma J."/>
        </authorList>
    </citation>
    <scope>NUCLEOTIDE SEQUENCE [LARGE SCALE GENOMIC DNA]</scope>
    <source>
        <strain evidence="3">CCM 8391</strain>
    </source>
</reference>
<keyword evidence="2" id="KW-0547">Nucleotide-binding</keyword>
<accession>A0ABW1J6M8</accession>
<feature type="region of interest" description="Disordered" evidence="1">
    <location>
        <begin position="912"/>
        <end position="936"/>
    </location>
</feature>